<feature type="domain" description="IRG-type G" evidence="2">
    <location>
        <begin position="44"/>
        <end position="254"/>
    </location>
</feature>
<organism evidence="3 4">
    <name type="scientific">Fomitopsis schrenkii</name>
    <name type="common">Brown rot fungus</name>
    <dbReference type="NCBI Taxonomy" id="2126942"/>
    <lineage>
        <taxon>Eukaryota</taxon>
        <taxon>Fungi</taxon>
        <taxon>Dikarya</taxon>
        <taxon>Basidiomycota</taxon>
        <taxon>Agaricomycotina</taxon>
        <taxon>Agaricomycetes</taxon>
        <taxon>Polyporales</taxon>
        <taxon>Fomitopsis</taxon>
    </lineage>
</organism>
<proteinExistence type="inferred from homology"/>
<reference evidence="3 4" key="1">
    <citation type="journal article" date="2012" name="Science">
        <title>The Paleozoic origin of enzymatic lignin decomposition reconstructed from 31 fungal genomes.</title>
        <authorList>
            <person name="Floudas D."/>
            <person name="Binder M."/>
            <person name="Riley R."/>
            <person name="Barry K."/>
            <person name="Blanchette R.A."/>
            <person name="Henrissat B."/>
            <person name="Martinez A.T."/>
            <person name="Otillar R."/>
            <person name="Spatafora J.W."/>
            <person name="Yadav J.S."/>
            <person name="Aerts A."/>
            <person name="Benoit I."/>
            <person name="Boyd A."/>
            <person name="Carlson A."/>
            <person name="Copeland A."/>
            <person name="Coutinho P.M."/>
            <person name="de Vries R.P."/>
            <person name="Ferreira P."/>
            <person name="Findley K."/>
            <person name="Foster B."/>
            <person name="Gaskell J."/>
            <person name="Glotzer D."/>
            <person name="Gorecki P."/>
            <person name="Heitman J."/>
            <person name="Hesse C."/>
            <person name="Hori C."/>
            <person name="Igarashi K."/>
            <person name="Jurgens J.A."/>
            <person name="Kallen N."/>
            <person name="Kersten P."/>
            <person name="Kohler A."/>
            <person name="Kuees U."/>
            <person name="Kumar T.K.A."/>
            <person name="Kuo A."/>
            <person name="LaButti K."/>
            <person name="Larrondo L.F."/>
            <person name="Lindquist E."/>
            <person name="Ling A."/>
            <person name="Lombard V."/>
            <person name="Lucas S."/>
            <person name="Lundell T."/>
            <person name="Martin R."/>
            <person name="McLaughlin D.J."/>
            <person name="Morgenstern I."/>
            <person name="Morin E."/>
            <person name="Murat C."/>
            <person name="Nagy L.G."/>
            <person name="Nolan M."/>
            <person name="Ohm R.A."/>
            <person name="Patyshakuliyeva A."/>
            <person name="Rokas A."/>
            <person name="Ruiz-Duenas F.J."/>
            <person name="Sabat G."/>
            <person name="Salamov A."/>
            <person name="Samejima M."/>
            <person name="Schmutz J."/>
            <person name="Slot J.C."/>
            <person name="St John F."/>
            <person name="Stenlid J."/>
            <person name="Sun H."/>
            <person name="Sun S."/>
            <person name="Syed K."/>
            <person name="Tsang A."/>
            <person name="Wiebenga A."/>
            <person name="Young D."/>
            <person name="Pisabarro A."/>
            <person name="Eastwood D.C."/>
            <person name="Martin F."/>
            <person name="Cullen D."/>
            <person name="Grigoriev I.V."/>
            <person name="Hibbett D.S."/>
        </authorList>
    </citation>
    <scope>NUCLEOTIDE SEQUENCE</scope>
    <source>
        <strain evidence="4">FP-58527</strain>
    </source>
</reference>
<dbReference type="AlphaFoldDB" id="S8E197"/>
<name>S8E197_FOMSC</name>
<evidence type="ECO:0000313" key="4">
    <source>
        <dbReference type="Proteomes" id="UP000015241"/>
    </source>
</evidence>
<dbReference type="InterPro" id="IPR007743">
    <property type="entry name" value="Immunity-related_GTPase-like"/>
</dbReference>
<dbReference type="InterPro" id="IPR027417">
    <property type="entry name" value="P-loop_NTPase"/>
</dbReference>
<dbReference type="GO" id="GO:0005525">
    <property type="term" value="F:GTP binding"/>
    <property type="evidence" value="ECO:0007669"/>
    <property type="project" value="InterPro"/>
</dbReference>
<protein>
    <recommendedName>
        <fullName evidence="2">IRG-type G domain-containing protein</fullName>
    </recommendedName>
</protein>
<dbReference type="InParanoid" id="S8E197"/>
<dbReference type="Pfam" id="PF05049">
    <property type="entry name" value="IIGP"/>
    <property type="match status" value="1"/>
</dbReference>
<gene>
    <name evidence="3" type="ORF">FOMPIDRAFT_1024380</name>
</gene>
<sequence length="261" mass="28833">MRIAQLEAQLKHEQQEGPGRMTFAGINSVQRVSETMRRLRHVDGLTHFAVAGTVGSGKSSLINSIRGLHTRDPGAAGVGTGETTMAVTRHEDPDLERNPYVWYDSPGLGTLRPNQSDVAYFLEQGLFIFDCVIVVFDARFTAADIAVLKCCHKLDISAYIVRSKALMHIQNTVGDMAGRGDTAGNPTDYCRGAREKFLSETRATVANNLKEAGLEEQRVYVVDKTTMLQVVLLEDPGDKLLHEGELLSDVLCEMQRRSRAR</sequence>
<dbReference type="Proteomes" id="UP000015241">
    <property type="component" value="Unassembled WGS sequence"/>
</dbReference>
<evidence type="ECO:0000256" key="1">
    <source>
        <dbReference type="ARBA" id="ARBA00005429"/>
    </source>
</evidence>
<dbReference type="Gene3D" id="3.40.50.300">
    <property type="entry name" value="P-loop containing nucleotide triphosphate hydrolases"/>
    <property type="match status" value="1"/>
</dbReference>
<dbReference type="EMBL" id="KE504160">
    <property type="protein sequence ID" value="EPS98961.1"/>
    <property type="molecule type" value="Genomic_DNA"/>
</dbReference>
<dbReference type="HOGENOM" id="CLU_034479_1_0_1"/>
<dbReference type="PROSITE" id="PS51716">
    <property type="entry name" value="G_IRG"/>
    <property type="match status" value="1"/>
</dbReference>
<dbReference type="STRING" id="743788.S8E197"/>
<dbReference type="SUPFAM" id="SSF52540">
    <property type="entry name" value="P-loop containing nucleoside triphosphate hydrolases"/>
    <property type="match status" value="1"/>
</dbReference>
<dbReference type="InterPro" id="IPR030385">
    <property type="entry name" value="G_IRG_dom"/>
</dbReference>
<comment type="similarity">
    <text evidence="1">Belongs to the TRAFAC class dynamin-like GTPase superfamily. IRG family.</text>
</comment>
<dbReference type="PANTHER" id="PTHR14143:SF1">
    <property type="entry name" value="IRG-TYPE G DOMAIN-CONTAINING PROTEIN"/>
    <property type="match status" value="1"/>
</dbReference>
<evidence type="ECO:0000259" key="2">
    <source>
        <dbReference type="PROSITE" id="PS51716"/>
    </source>
</evidence>
<evidence type="ECO:0000313" key="3">
    <source>
        <dbReference type="EMBL" id="EPS98961.1"/>
    </source>
</evidence>
<keyword evidence="4" id="KW-1185">Reference proteome</keyword>
<dbReference type="GO" id="GO:0016020">
    <property type="term" value="C:membrane"/>
    <property type="evidence" value="ECO:0007669"/>
    <property type="project" value="InterPro"/>
</dbReference>
<dbReference type="PANTHER" id="PTHR14143">
    <property type="entry name" value="INTERFERON-INDUCIBLE GTPASE FAMILY MEMBER"/>
    <property type="match status" value="1"/>
</dbReference>
<dbReference type="OrthoDB" id="2794605at2759"/>
<accession>S8E197</accession>